<evidence type="ECO:0000313" key="3">
    <source>
        <dbReference type="Proteomes" id="UP000800981"/>
    </source>
</evidence>
<dbReference type="RefSeq" id="WP_166284672.1">
    <property type="nucleotide sequence ID" value="NZ_JAANNP010000109.1"/>
</dbReference>
<sequence length="206" mass="21813">MSDLEPLDGLGDVEPAGGVDEPAPLGEAVEAGPVVSSLSEAGGWLFHLQTQVDDLDELVNAALGNARPGAAAERPALPAQPPVKPGDEWETYYRDVEEFVNEFFVLAFARTLGGNALWCDRWWDHPEAVLRLEGLWRTFETSRRQPENGGPIFLALVDHHLPILLSAAGPFSACGGSGHNPPPPLPSVLAPAGHWAPMATSAGTGS</sequence>
<comment type="caution">
    <text evidence="2">The sequence shown here is derived from an EMBL/GenBank/DDBJ whole genome shotgun (WGS) entry which is preliminary data.</text>
</comment>
<proteinExistence type="predicted"/>
<organism evidence="2 3">
    <name type="scientific">Motilibacter deserti</name>
    <dbReference type="NCBI Taxonomy" id="2714956"/>
    <lineage>
        <taxon>Bacteria</taxon>
        <taxon>Bacillati</taxon>
        <taxon>Actinomycetota</taxon>
        <taxon>Actinomycetes</taxon>
        <taxon>Motilibacterales</taxon>
        <taxon>Motilibacteraceae</taxon>
        <taxon>Motilibacter</taxon>
    </lineage>
</organism>
<feature type="region of interest" description="Disordered" evidence="1">
    <location>
        <begin position="1"/>
        <end position="26"/>
    </location>
</feature>
<name>A0ABX0H030_9ACTN</name>
<reference evidence="2 3" key="1">
    <citation type="submission" date="2020-03" db="EMBL/GenBank/DDBJ databases">
        <title>Two novel Motilibacter sp.</title>
        <authorList>
            <person name="Liu S."/>
        </authorList>
    </citation>
    <scope>NUCLEOTIDE SEQUENCE [LARGE SCALE GENOMIC DNA]</scope>
    <source>
        <strain evidence="2 3">E257</strain>
    </source>
</reference>
<dbReference type="EMBL" id="JAANNP010000109">
    <property type="protein sequence ID" value="NHC16210.1"/>
    <property type="molecule type" value="Genomic_DNA"/>
</dbReference>
<accession>A0ABX0H030</accession>
<keyword evidence="3" id="KW-1185">Reference proteome</keyword>
<protein>
    <submittedName>
        <fullName evidence="2">DUF4913 domain-containing protein</fullName>
    </submittedName>
</protein>
<gene>
    <name evidence="2" type="ORF">G9H71_20705</name>
</gene>
<dbReference type="InterPro" id="IPR032584">
    <property type="entry name" value="DUF4913"/>
</dbReference>
<evidence type="ECO:0000313" key="2">
    <source>
        <dbReference type="EMBL" id="NHC16210.1"/>
    </source>
</evidence>
<dbReference type="Proteomes" id="UP000800981">
    <property type="component" value="Unassembled WGS sequence"/>
</dbReference>
<evidence type="ECO:0000256" key="1">
    <source>
        <dbReference type="SAM" id="MobiDB-lite"/>
    </source>
</evidence>
<dbReference type="Pfam" id="PF16259">
    <property type="entry name" value="DUF4913"/>
    <property type="match status" value="1"/>
</dbReference>